<organism evidence="1 2">
    <name type="scientific">Trichoderma arundinaceum</name>
    <dbReference type="NCBI Taxonomy" id="490622"/>
    <lineage>
        <taxon>Eukaryota</taxon>
        <taxon>Fungi</taxon>
        <taxon>Dikarya</taxon>
        <taxon>Ascomycota</taxon>
        <taxon>Pezizomycotina</taxon>
        <taxon>Sordariomycetes</taxon>
        <taxon>Hypocreomycetidae</taxon>
        <taxon>Hypocreales</taxon>
        <taxon>Hypocreaceae</taxon>
        <taxon>Trichoderma</taxon>
    </lineage>
</organism>
<name>A0A395ND54_TRIAR</name>
<accession>A0A395ND54</accession>
<evidence type="ECO:0000313" key="2">
    <source>
        <dbReference type="Proteomes" id="UP000266272"/>
    </source>
</evidence>
<reference evidence="1 2" key="1">
    <citation type="journal article" date="2018" name="PLoS Pathog.">
        <title>Evolution of structural diversity of trichothecenes, a family of toxins produced by plant pathogenic and entomopathogenic fungi.</title>
        <authorList>
            <person name="Proctor R.H."/>
            <person name="McCormick S.P."/>
            <person name="Kim H.S."/>
            <person name="Cardoza R.E."/>
            <person name="Stanley A.M."/>
            <person name="Lindo L."/>
            <person name="Kelly A."/>
            <person name="Brown D.W."/>
            <person name="Lee T."/>
            <person name="Vaughan M.M."/>
            <person name="Alexander N.J."/>
            <person name="Busman M."/>
            <person name="Gutierrez S."/>
        </authorList>
    </citation>
    <scope>NUCLEOTIDE SEQUENCE [LARGE SCALE GENOMIC DNA]</scope>
    <source>
        <strain evidence="1 2">IBT 40837</strain>
    </source>
</reference>
<dbReference type="InterPro" id="IPR021842">
    <property type="entry name" value="DUF3435"/>
</dbReference>
<dbReference type="STRING" id="490622.A0A395ND54"/>
<proteinExistence type="predicted"/>
<sequence>MLCQETVGHGRLKALCYEDISLMALRHPTTNENVLCMAVKLIHHKGVDNKPKPTIFFFTTARKVIFCPITIITSLALRDNAFDAPGLNNAQRVLQIRNIGPVSCTNLRWKQSMLKIPIFRRFEGTSLSPNRPLQYNTLKENPKREWKDAGNEEDLDLKAFQRMAANGVNGKATNTVRDLVMRHDPEWATFNSAYINEKVQFHVQNAVLDEALEDELIQLWSHMRMTQDTRASSDMVPDEVWRNIQPDPGIENLKDQRAKLKGAHFRV</sequence>
<dbReference type="Pfam" id="PF11917">
    <property type="entry name" value="DUF3435"/>
    <property type="match status" value="1"/>
</dbReference>
<dbReference type="OrthoDB" id="4898871at2759"/>
<comment type="caution">
    <text evidence="1">The sequence shown here is derived from an EMBL/GenBank/DDBJ whole genome shotgun (WGS) entry which is preliminary data.</text>
</comment>
<evidence type="ECO:0000313" key="1">
    <source>
        <dbReference type="EMBL" id="RFU74046.1"/>
    </source>
</evidence>
<keyword evidence="2" id="KW-1185">Reference proteome</keyword>
<protein>
    <submittedName>
        <fullName evidence="1">Domain containing</fullName>
    </submittedName>
</protein>
<dbReference type="PANTHER" id="PTHR37535">
    <property type="entry name" value="FLUG DOMAIN PROTEIN"/>
    <property type="match status" value="1"/>
</dbReference>
<dbReference type="AlphaFoldDB" id="A0A395ND54"/>
<gene>
    <name evidence="1" type="ORF">TARUN_8204</name>
</gene>
<dbReference type="EMBL" id="PXOA01000577">
    <property type="protein sequence ID" value="RFU74046.1"/>
    <property type="molecule type" value="Genomic_DNA"/>
</dbReference>
<dbReference type="PANTHER" id="PTHR37535:SF4">
    <property type="entry name" value="FLUG DOMAIN-CONTAINING PROTEIN"/>
    <property type="match status" value="1"/>
</dbReference>
<dbReference type="Proteomes" id="UP000266272">
    <property type="component" value="Unassembled WGS sequence"/>
</dbReference>